<evidence type="ECO:0000313" key="1">
    <source>
        <dbReference type="EMBL" id="KAK2098739.1"/>
    </source>
</evidence>
<keyword evidence="2" id="KW-1185">Reference proteome</keyword>
<reference evidence="1 2" key="1">
    <citation type="submission" date="2023-05" db="EMBL/GenBank/DDBJ databases">
        <title>B98-5 Cell Line De Novo Hybrid Assembly: An Optical Mapping Approach.</title>
        <authorList>
            <person name="Kananen K."/>
            <person name="Auerbach J.A."/>
            <person name="Kautto E."/>
            <person name="Blachly J.S."/>
        </authorList>
    </citation>
    <scope>NUCLEOTIDE SEQUENCE [LARGE SCALE GENOMIC DNA]</scope>
    <source>
        <strain evidence="1">B95-8</strain>
        <tissue evidence="1">Cell line</tissue>
    </source>
</reference>
<dbReference type="EMBL" id="JASSZA010000011">
    <property type="protein sequence ID" value="KAK2098739.1"/>
    <property type="molecule type" value="Genomic_DNA"/>
</dbReference>
<sequence length="64" mass="7074">MTPVVSGNFSPAGTFLSDGQLNKVSKPILGTCEEPSHVARRLNRNQLHMLPELLFQNNQALSRL</sequence>
<gene>
    <name evidence="1" type="ORF">P7K49_024190</name>
</gene>
<accession>A0ABQ9UPM1</accession>
<protein>
    <submittedName>
        <fullName evidence="1">Uncharacterized protein</fullName>
    </submittedName>
</protein>
<evidence type="ECO:0000313" key="2">
    <source>
        <dbReference type="Proteomes" id="UP001266305"/>
    </source>
</evidence>
<name>A0ABQ9UPM1_SAGOE</name>
<organism evidence="1 2">
    <name type="scientific">Saguinus oedipus</name>
    <name type="common">Cotton-top tamarin</name>
    <name type="synonym">Oedipomidas oedipus</name>
    <dbReference type="NCBI Taxonomy" id="9490"/>
    <lineage>
        <taxon>Eukaryota</taxon>
        <taxon>Metazoa</taxon>
        <taxon>Chordata</taxon>
        <taxon>Craniata</taxon>
        <taxon>Vertebrata</taxon>
        <taxon>Euteleostomi</taxon>
        <taxon>Mammalia</taxon>
        <taxon>Eutheria</taxon>
        <taxon>Euarchontoglires</taxon>
        <taxon>Primates</taxon>
        <taxon>Haplorrhini</taxon>
        <taxon>Platyrrhini</taxon>
        <taxon>Cebidae</taxon>
        <taxon>Callitrichinae</taxon>
        <taxon>Saguinus</taxon>
    </lineage>
</organism>
<proteinExistence type="predicted"/>
<dbReference type="Proteomes" id="UP001266305">
    <property type="component" value="Unassembled WGS sequence"/>
</dbReference>
<comment type="caution">
    <text evidence="1">The sequence shown here is derived from an EMBL/GenBank/DDBJ whole genome shotgun (WGS) entry which is preliminary data.</text>
</comment>